<keyword evidence="1" id="KW-0723">Serine/threonine-protein kinase</keyword>
<dbReference type="InterPro" id="IPR050267">
    <property type="entry name" value="Anti-sigma-factor_SerPK"/>
</dbReference>
<evidence type="ECO:0000256" key="2">
    <source>
        <dbReference type="SAM" id="MobiDB-lite"/>
    </source>
</evidence>
<name>A0ABP3NHR4_9ACTN</name>
<dbReference type="SUPFAM" id="SSF55874">
    <property type="entry name" value="ATPase domain of HSP90 chaperone/DNA topoisomerase II/histidine kinase"/>
    <property type="match status" value="1"/>
</dbReference>
<keyword evidence="1" id="KW-0418">Kinase</keyword>
<keyword evidence="1" id="KW-0808">Transferase</keyword>
<gene>
    <name evidence="4" type="ORF">GCM10009546_00310</name>
</gene>
<feature type="region of interest" description="Disordered" evidence="2">
    <location>
        <begin position="169"/>
        <end position="215"/>
    </location>
</feature>
<dbReference type="InterPro" id="IPR036890">
    <property type="entry name" value="HATPase_C_sf"/>
</dbReference>
<dbReference type="Proteomes" id="UP001501427">
    <property type="component" value="Unassembled WGS sequence"/>
</dbReference>
<feature type="region of interest" description="Disordered" evidence="2">
    <location>
        <begin position="116"/>
        <end position="135"/>
    </location>
</feature>
<dbReference type="CDD" id="cd16936">
    <property type="entry name" value="HATPase_RsbW-like"/>
    <property type="match status" value="1"/>
</dbReference>
<dbReference type="PANTHER" id="PTHR35526:SF3">
    <property type="entry name" value="ANTI-SIGMA-F FACTOR RSBW"/>
    <property type="match status" value="1"/>
</dbReference>
<sequence length="215" mass="23719">MCRWQTSWFVFPVGIQRAFRSYWKQDDGKRPSKRNLGEVRASSVVLLPHAPSSVAVARRRLSSELVDSGVYDTIVDDATVIISELISNALRHARPLPSGQVRVRWRRREDVLELEVSDGGAMTEPRRGPGTLSSLGGRGLGIVETLSDGWGVRHEDGSTTVWAILRAPTASGDEEARVPDGAQSVPDLSDWPDLLDESEEFHDRSRTATSKAYPA</sequence>
<reference evidence="5" key="1">
    <citation type="journal article" date="2019" name="Int. J. Syst. Evol. Microbiol.">
        <title>The Global Catalogue of Microorganisms (GCM) 10K type strain sequencing project: providing services to taxonomists for standard genome sequencing and annotation.</title>
        <authorList>
            <consortium name="The Broad Institute Genomics Platform"/>
            <consortium name="The Broad Institute Genome Sequencing Center for Infectious Disease"/>
            <person name="Wu L."/>
            <person name="Ma J."/>
        </authorList>
    </citation>
    <scope>NUCLEOTIDE SEQUENCE [LARGE SCALE GENOMIC DNA]</scope>
    <source>
        <strain evidence="5">JCM 10667</strain>
    </source>
</reference>
<dbReference type="InterPro" id="IPR003594">
    <property type="entry name" value="HATPase_dom"/>
</dbReference>
<accession>A0ABP3NHR4</accession>
<evidence type="ECO:0000259" key="3">
    <source>
        <dbReference type="Pfam" id="PF13581"/>
    </source>
</evidence>
<dbReference type="EMBL" id="BAAAHD010000001">
    <property type="protein sequence ID" value="GAA0542181.1"/>
    <property type="molecule type" value="Genomic_DNA"/>
</dbReference>
<keyword evidence="5" id="KW-1185">Reference proteome</keyword>
<comment type="caution">
    <text evidence="4">The sequence shown here is derived from an EMBL/GenBank/DDBJ whole genome shotgun (WGS) entry which is preliminary data.</text>
</comment>
<dbReference type="Pfam" id="PF13581">
    <property type="entry name" value="HATPase_c_2"/>
    <property type="match status" value="1"/>
</dbReference>
<evidence type="ECO:0000313" key="5">
    <source>
        <dbReference type="Proteomes" id="UP001501427"/>
    </source>
</evidence>
<proteinExistence type="predicted"/>
<feature type="domain" description="Histidine kinase/HSP90-like ATPase" evidence="3">
    <location>
        <begin position="48"/>
        <end position="164"/>
    </location>
</feature>
<dbReference type="PANTHER" id="PTHR35526">
    <property type="entry name" value="ANTI-SIGMA-F FACTOR RSBW-RELATED"/>
    <property type="match status" value="1"/>
</dbReference>
<organism evidence="4 5">
    <name type="scientific">Actinomadura livida</name>
    <dbReference type="NCBI Taxonomy" id="79909"/>
    <lineage>
        <taxon>Bacteria</taxon>
        <taxon>Bacillati</taxon>
        <taxon>Actinomycetota</taxon>
        <taxon>Actinomycetes</taxon>
        <taxon>Streptosporangiales</taxon>
        <taxon>Thermomonosporaceae</taxon>
        <taxon>Actinomadura</taxon>
    </lineage>
</organism>
<protein>
    <recommendedName>
        <fullName evidence="3">Histidine kinase/HSP90-like ATPase domain-containing protein</fullName>
    </recommendedName>
</protein>
<evidence type="ECO:0000313" key="4">
    <source>
        <dbReference type="EMBL" id="GAA0542181.1"/>
    </source>
</evidence>
<evidence type="ECO:0000256" key="1">
    <source>
        <dbReference type="ARBA" id="ARBA00022527"/>
    </source>
</evidence>
<dbReference type="Gene3D" id="3.30.565.10">
    <property type="entry name" value="Histidine kinase-like ATPase, C-terminal domain"/>
    <property type="match status" value="1"/>
</dbReference>